<dbReference type="Proteomes" id="UP000007319">
    <property type="component" value="Chromosome"/>
</dbReference>
<proteinExistence type="predicted"/>
<name>A0A9P1JN87_9PROT</name>
<dbReference type="AlphaFoldDB" id="A0A9P1JN87"/>
<gene>
    <name evidence="2" type="ORF">AZOBR_10333</name>
</gene>
<feature type="domain" description="UPF0033" evidence="1">
    <location>
        <begin position="23"/>
        <end position="95"/>
    </location>
</feature>
<organism evidence="2 3">
    <name type="scientific">Azospirillum baldaniorum</name>
    <dbReference type="NCBI Taxonomy" id="1064539"/>
    <lineage>
        <taxon>Bacteria</taxon>
        <taxon>Pseudomonadati</taxon>
        <taxon>Pseudomonadota</taxon>
        <taxon>Alphaproteobacteria</taxon>
        <taxon>Rhodospirillales</taxon>
        <taxon>Azospirillaceae</taxon>
        <taxon>Azospirillum</taxon>
    </lineage>
</organism>
<accession>A0A9P1JN87</accession>
<dbReference type="Gene3D" id="3.30.110.40">
    <property type="entry name" value="TusA-like domain"/>
    <property type="match status" value="1"/>
</dbReference>
<dbReference type="InterPro" id="IPR036868">
    <property type="entry name" value="TusA-like_sf"/>
</dbReference>
<protein>
    <recommendedName>
        <fullName evidence="1">UPF0033 domain-containing protein</fullName>
    </recommendedName>
</protein>
<evidence type="ECO:0000313" key="3">
    <source>
        <dbReference type="Proteomes" id="UP000007319"/>
    </source>
</evidence>
<dbReference type="KEGG" id="abs:AZOBR_10333"/>
<dbReference type="InterPro" id="IPR001455">
    <property type="entry name" value="TusA-like"/>
</dbReference>
<evidence type="ECO:0000313" key="2">
    <source>
        <dbReference type="EMBL" id="CCC96546.1"/>
    </source>
</evidence>
<evidence type="ECO:0000259" key="1">
    <source>
        <dbReference type="Pfam" id="PF01206"/>
    </source>
</evidence>
<dbReference type="CDD" id="cd00291">
    <property type="entry name" value="SirA_YedF_YeeD"/>
    <property type="match status" value="1"/>
</dbReference>
<dbReference type="RefSeq" id="WP_014238868.1">
    <property type="nucleotide sequence ID" value="NC_016617.1"/>
</dbReference>
<keyword evidence="3" id="KW-1185">Reference proteome</keyword>
<sequence length="96" mass="10691">MQYPSFALKEEAVYEKKSPDLFLDITSEVCPLTFVKTKLSVERMAAGQTLEVRLNAGEPLENVPRSLAELGHSILAVTPENPDEPDGVHRLWIQKG</sequence>
<dbReference type="Pfam" id="PF01206">
    <property type="entry name" value="TusA"/>
    <property type="match status" value="1"/>
</dbReference>
<dbReference type="SUPFAM" id="SSF64307">
    <property type="entry name" value="SirA-like"/>
    <property type="match status" value="1"/>
</dbReference>
<dbReference type="EMBL" id="HE577327">
    <property type="protein sequence ID" value="CCC96546.1"/>
    <property type="molecule type" value="Genomic_DNA"/>
</dbReference>
<reference evidence="2 3" key="1">
    <citation type="journal article" date="2011" name="PLoS Genet.">
        <title>Azospirillum genomes reveal transition of bacteria from aquatic to terrestrial environments.</title>
        <authorList>
            <person name="Wisniewski-Dye F."/>
            <person name="Borziak K."/>
            <person name="Khalsa-Moyers G."/>
            <person name="Alexandre G."/>
            <person name="Sukharnikov L.O."/>
            <person name="Wuichet K."/>
            <person name="Hurst G.B."/>
            <person name="McDonald W.H."/>
            <person name="Robertson J.S."/>
            <person name="Barbe V."/>
            <person name="Calteau A."/>
            <person name="Rouy Z."/>
            <person name="Mangenot S."/>
            <person name="Prigent-Combaret C."/>
            <person name="Normand P."/>
            <person name="Boyer M."/>
            <person name="Siguier P."/>
            <person name="Dessaux Y."/>
            <person name="Elmerich C."/>
            <person name="Condemine G."/>
            <person name="Krishnen G."/>
            <person name="Kennedy I."/>
            <person name="Paterson A.H."/>
            <person name="Gonzalez V."/>
            <person name="Mavingui P."/>
            <person name="Zhulin I.B."/>
        </authorList>
    </citation>
    <scope>NUCLEOTIDE SEQUENCE [LARGE SCALE GENOMIC DNA]</scope>
    <source>
        <strain evidence="2 3">Sp245</strain>
    </source>
</reference>